<dbReference type="PANTHER" id="PTHR11845:SF13">
    <property type="entry name" value="5'-DEOXYNUCLEOTIDASE HDDC2"/>
    <property type="match status" value="1"/>
</dbReference>
<evidence type="ECO:0000256" key="3">
    <source>
        <dbReference type="ARBA" id="ARBA00001941"/>
    </source>
</evidence>
<evidence type="ECO:0000256" key="2">
    <source>
        <dbReference type="ARBA" id="ARBA00001936"/>
    </source>
</evidence>
<dbReference type="InterPro" id="IPR039356">
    <property type="entry name" value="YfbR/HDDC2"/>
</dbReference>
<dbReference type="Gene3D" id="1.10.3210.10">
    <property type="entry name" value="Hypothetical protein af1432"/>
    <property type="match status" value="2"/>
</dbReference>
<dbReference type="InterPro" id="IPR006674">
    <property type="entry name" value="HD_domain"/>
</dbReference>
<evidence type="ECO:0000256" key="5">
    <source>
        <dbReference type="ARBA" id="ARBA00012964"/>
    </source>
</evidence>
<feature type="domain" description="HD/PDEase" evidence="8">
    <location>
        <begin position="32"/>
        <end position="139"/>
    </location>
</feature>
<comment type="subunit">
    <text evidence="4">Homodimer.</text>
</comment>
<protein>
    <recommendedName>
        <fullName evidence="5">5'-deoxynucleotidase</fullName>
        <ecNumber evidence="5">3.1.3.89</ecNumber>
    </recommendedName>
</protein>
<dbReference type="SUPFAM" id="SSF109604">
    <property type="entry name" value="HD-domain/PDEase-like"/>
    <property type="match status" value="2"/>
</dbReference>
<dbReference type="Pfam" id="PF13023">
    <property type="entry name" value="HD_3"/>
    <property type="match status" value="2"/>
</dbReference>
<dbReference type="GO" id="GO:0002953">
    <property type="term" value="F:5'-deoxynucleotidase activity"/>
    <property type="evidence" value="ECO:0007669"/>
    <property type="project" value="UniProtKB-EC"/>
</dbReference>
<evidence type="ECO:0000256" key="6">
    <source>
        <dbReference type="ARBA" id="ARBA00022723"/>
    </source>
</evidence>
<name>A0A5C5GDW0_9RHOB</name>
<dbReference type="AlphaFoldDB" id="A0A5C5GDW0"/>
<dbReference type="OrthoDB" id="9796032at2"/>
<dbReference type="PANTHER" id="PTHR11845">
    <property type="entry name" value="5'-DEOXYNUCLEOTIDASE HDDC2"/>
    <property type="match status" value="1"/>
</dbReference>
<evidence type="ECO:0000313" key="9">
    <source>
        <dbReference type="EMBL" id="TNY32207.1"/>
    </source>
</evidence>
<keyword evidence="7" id="KW-0378">Hydrolase</keyword>
<dbReference type="SMART" id="SM00471">
    <property type="entry name" value="HDc"/>
    <property type="match status" value="2"/>
</dbReference>
<gene>
    <name evidence="9" type="ORF">FHY64_02610</name>
</gene>
<evidence type="ECO:0000313" key="10">
    <source>
        <dbReference type="Proteomes" id="UP000314011"/>
    </source>
</evidence>
<dbReference type="InterPro" id="IPR003607">
    <property type="entry name" value="HD/PDEase_dom"/>
</dbReference>
<comment type="cofactor">
    <cofactor evidence="3">
        <name>Co(2+)</name>
        <dbReference type="ChEBI" id="CHEBI:48828"/>
    </cofactor>
</comment>
<accession>A0A5C5GDW0</accession>
<comment type="catalytic activity">
    <reaction evidence="1">
        <text>a 2'-deoxyribonucleoside 5'-phosphate + H2O = a 2'-deoxyribonucleoside + phosphate</text>
        <dbReference type="Rhea" id="RHEA:36167"/>
        <dbReference type="ChEBI" id="CHEBI:15377"/>
        <dbReference type="ChEBI" id="CHEBI:18274"/>
        <dbReference type="ChEBI" id="CHEBI:43474"/>
        <dbReference type="ChEBI" id="CHEBI:65317"/>
        <dbReference type="EC" id="3.1.3.89"/>
    </reaction>
</comment>
<evidence type="ECO:0000256" key="7">
    <source>
        <dbReference type="ARBA" id="ARBA00022801"/>
    </source>
</evidence>
<evidence type="ECO:0000256" key="1">
    <source>
        <dbReference type="ARBA" id="ARBA00001638"/>
    </source>
</evidence>
<feature type="domain" description="HD/PDEase" evidence="8">
    <location>
        <begin position="212"/>
        <end position="294"/>
    </location>
</feature>
<dbReference type="GO" id="GO:0046872">
    <property type="term" value="F:metal ion binding"/>
    <property type="evidence" value="ECO:0007669"/>
    <property type="project" value="UniProtKB-KW"/>
</dbReference>
<keyword evidence="10" id="KW-1185">Reference proteome</keyword>
<reference evidence="9 10" key="1">
    <citation type="submission" date="2019-06" db="EMBL/GenBank/DDBJ databases">
        <title>Genome of new Rhodobacteraceae sp. SM1903.</title>
        <authorList>
            <person name="Ren X."/>
        </authorList>
    </citation>
    <scope>NUCLEOTIDE SEQUENCE [LARGE SCALE GENOMIC DNA]</scope>
    <source>
        <strain evidence="9 10">SM1903</strain>
    </source>
</reference>
<evidence type="ECO:0000256" key="4">
    <source>
        <dbReference type="ARBA" id="ARBA00011738"/>
    </source>
</evidence>
<dbReference type="GO" id="GO:0005737">
    <property type="term" value="C:cytoplasm"/>
    <property type="evidence" value="ECO:0007669"/>
    <property type="project" value="TreeGrafter"/>
</dbReference>
<organism evidence="9 10">
    <name type="scientific">Pelagovum pacificum</name>
    <dbReference type="NCBI Taxonomy" id="2588711"/>
    <lineage>
        <taxon>Bacteria</taxon>
        <taxon>Pseudomonadati</taxon>
        <taxon>Pseudomonadota</taxon>
        <taxon>Alphaproteobacteria</taxon>
        <taxon>Rhodobacterales</taxon>
        <taxon>Paracoccaceae</taxon>
        <taxon>Pelagovum</taxon>
    </lineage>
</organism>
<dbReference type="RefSeq" id="WP_140192887.1">
    <property type="nucleotide sequence ID" value="NZ_CP065915.1"/>
</dbReference>
<proteinExistence type="predicted"/>
<keyword evidence="6" id="KW-0479">Metal-binding</keyword>
<dbReference type="EMBL" id="VFFF01000001">
    <property type="protein sequence ID" value="TNY32207.1"/>
    <property type="molecule type" value="Genomic_DNA"/>
</dbReference>
<evidence type="ECO:0000259" key="8">
    <source>
        <dbReference type="SMART" id="SM00471"/>
    </source>
</evidence>
<sequence>MTDRLAEQLAFLVEVDRLKRVDRPNVLMDGSRFENAAEHSWHLALWAMIFADAAPEDTDLDRALMMCLLHDLVEIDGTEQSPDEATSVERLFALLPADQGASFHAVWTEFAEGKSPEARYVRMLDTLQPAFQELFNPDQTERDREILRHLLTIGRAALMRDDWPEAHDYAMSLLDRKGVSPPQPFGARLRFLAEADRLKTVLRGTTIFDGSRRENSAEHSWHLALYAIVLGEHSVTDSDPARALKMLILHDLVEIDAGDAPVHGNHDPALQEAKEQAAADRLFGMLPEDQGTNLRALWDEFEAAASDDAIFAKSVDRVQPVMANLECGGGSWIEYDVTIDRLEARVASKIRLGLPAVWEALRPAVEDWFSPEGKAPAE</sequence>
<comment type="caution">
    <text evidence="9">The sequence shown here is derived from an EMBL/GenBank/DDBJ whole genome shotgun (WGS) entry which is preliminary data.</text>
</comment>
<dbReference type="Proteomes" id="UP000314011">
    <property type="component" value="Unassembled WGS sequence"/>
</dbReference>
<comment type="cofactor">
    <cofactor evidence="2">
        <name>Mn(2+)</name>
        <dbReference type="ChEBI" id="CHEBI:29035"/>
    </cofactor>
</comment>
<dbReference type="EC" id="3.1.3.89" evidence="5"/>